<keyword evidence="1" id="KW-1133">Transmembrane helix</keyword>
<accession>A0ABS8PB15</accession>
<evidence type="ECO:0000313" key="3">
    <source>
        <dbReference type="Proteomes" id="UP001199469"/>
    </source>
</evidence>
<dbReference type="EMBL" id="JAJNDB010000004">
    <property type="protein sequence ID" value="MCD2195452.1"/>
    <property type="molecule type" value="Genomic_DNA"/>
</dbReference>
<evidence type="ECO:0000256" key="1">
    <source>
        <dbReference type="SAM" id="Phobius"/>
    </source>
</evidence>
<keyword evidence="1" id="KW-0472">Membrane</keyword>
<reference evidence="2 3" key="1">
    <citation type="submission" date="2021-11" db="EMBL/GenBank/DDBJ databases">
        <title>Draft genome sequence of Actinomycetospora sp. SF1 isolated from the rhizosphere soil.</title>
        <authorList>
            <person name="Duangmal K."/>
            <person name="Chantavorakit T."/>
        </authorList>
    </citation>
    <scope>NUCLEOTIDE SEQUENCE [LARGE SCALE GENOMIC DNA]</scope>
    <source>
        <strain evidence="2 3">TBRC 5722</strain>
    </source>
</reference>
<dbReference type="RefSeq" id="WP_230736574.1">
    <property type="nucleotide sequence ID" value="NZ_JAJNDB010000004.1"/>
</dbReference>
<feature type="transmembrane region" description="Helical" evidence="1">
    <location>
        <begin position="34"/>
        <end position="53"/>
    </location>
</feature>
<feature type="transmembrane region" description="Helical" evidence="1">
    <location>
        <begin position="7"/>
        <end position="28"/>
    </location>
</feature>
<name>A0ABS8PB15_9PSEU</name>
<keyword evidence="3" id="KW-1185">Reference proteome</keyword>
<sequence length="129" mass="13136">MALTSRFAIDTTALIAGAFLSTAVFAFAAPVSTWIAFGIFIGLIALGGLGVILDHHATGYLTHGLLAAVGIWSLVATLVFTGATLSWLIVAGAVAAVVLGVADLVAHEVTTERVVHQLEVTPTPEAASV</sequence>
<feature type="transmembrane region" description="Helical" evidence="1">
    <location>
        <begin position="60"/>
        <end position="80"/>
    </location>
</feature>
<proteinExistence type="predicted"/>
<protein>
    <recommendedName>
        <fullName evidence="4">SPW repeat-containing protein</fullName>
    </recommendedName>
</protein>
<gene>
    <name evidence="2" type="ORF">LQ327_18945</name>
</gene>
<evidence type="ECO:0008006" key="4">
    <source>
        <dbReference type="Google" id="ProtNLM"/>
    </source>
</evidence>
<organism evidence="2 3">
    <name type="scientific">Actinomycetospora endophytica</name>
    <dbReference type="NCBI Taxonomy" id="2291215"/>
    <lineage>
        <taxon>Bacteria</taxon>
        <taxon>Bacillati</taxon>
        <taxon>Actinomycetota</taxon>
        <taxon>Actinomycetes</taxon>
        <taxon>Pseudonocardiales</taxon>
        <taxon>Pseudonocardiaceae</taxon>
        <taxon>Actinomycetospora</taxon>
    </lineage>
</organism>
<dbReference type="Proteomes" id="UP001199469">
    <property type="component" value="Unassembled WGS sequence"/>
</dbReference>
<feature type="transmembrane region" description="Helical" evidence="1">
    <location>
        <begin position="86"/>
        <end position="106"/>
    </location>
</feature>
<keyword evidence="1" id="KW-0812">Transmembrane</keyword>
<comment type="caution">
    <text evidence="2">The sequence shown here is derived from an EMBL/GenBank/DDBJ whole genome shotgun (WGS) entry which is preliminary data.</text>
</comment>
<evidence type="ECO:0000313" key="2">
    <source>
        <dbReference type="EMBL" id="MCD2195452.1"/>
    </source>
</evidence>